<dbReference type="Proteomes" id="UP000187194">
    <property type="component" value="Unassembled WGS sequence"/>
</dbReference>
<dbReference type="EMBL" id="MTJZ01000028">
    <property type="protein sequence ID" value="OMG71469.1"/>
    <property type="molecule type" value="Genomic_DNA"/>
</dbReference>
<accession>A0A1R1J894</accession>
<evidence type="ECO:0000313" key="1">
    <source>
        <dbReference type="EMBL" id="OMG71469.1"/>
    </source>
</evidence>
<reference evidence="1 2" key="1">
    <citation type="submission" date="2017-01" db="EMBL/GenBank/DDBJ databases">
        <title>Phylogeographic, genomic and meropenem susceptibility analysis of Burkholderia ubonensis.</title>
        <authorList>
            <person name="Price E.P."/>
            <person name="Sarovich D.S."/>
            <person name="Webb J.R."/>
            <person name="Hall C.M."/>
            <person name="Sahl J.W."/>
            <person name="Kaestli M."/>
            <person name="Mayo M."/>
            <person name="Harrington G."/>
            <person name="Baker A.L."/>
            <person name="Sidak-Loftis L.C."/>
            <person name="Lummis M."/>
            <person name="Schupp J.M."/>
            <person name="Gillece J.D."/>
            <person name="Tuanyok A."/>
            <person name="Warner J."/>
            <person name="Busch J.D."/>
            <person name="Keim P."/>
            <person name="Currie B.J."/>
            <person name="Wagner D.M."/>
        </authorList>
    </citation>
    <scope>NUCLEOTIDE SEQUENCE [LARGE SCALE GENOMIC DNA]</scope>
    <source>
        <strain evidence="1 2">A21</strain>
    </source>
</reference>
<dbReference type="AlphaFoldDB" id="A0A1R1J894"/>
<organism evidence="1 2">
    <name type="scientific">Burkholderia ubonensis</name>
    <dbReference type="NCBI Taxonomy" id="101571"/>
    <lineage>
        <taxon>Bacteria</taxon>
        <taxon>Pseudomonadati</taxon>
        <taxon>Pseudomonadota</taxon>
        <taxon>Betaproteobacteria</taxon>
        <taxon>Burkholderiales</taxon>
        <taxon>Burkholderiaceae</taxon>
        <taxon>Burkholderia</taxon>
        <taxon>Burkholderia cepacia complex</taxon>
    </lineage>
</organism>
<evidence type="ECO:0008006" key="3">
    <source>
        <dbReference type="Google" id="ProtNLM"/>
    </source>
</evidence>
<protein>
    <recommendedName>
        <fullName evidence="3">RiboL-PSP-HEPN domain-containing protein</fullName>
    </recommendedName>
</protein>
<name>A0A1R1J894_9BURK</name>
<evidence type="ECO:0000313" key="2">
    <source>
        <dbReference type="Proteomes" id="UP000187194"/>
    </source>
</evidence>
<proteinExistence type="predicted"/>
<gene>
    <name evidence="1" type="ORF">BW685_21085</name>
</gene>
<comment type="caution">
    <text evidence="1">The sequence shown here is derived from an EMBL/GenBank/DDBJ whole genome shotgun (WGS) entry which is preliminary data.</text>
</comment>
<sequence length="129" mass="14827">MSERASVVLLFWTYFESRMNRLVRLGLRPLPENVQKDLSIRYDSVTSHMKQLYQILFGVKYLDDLIAVGAENIGGHLARVQDARNRFVHGDPEALSDALVEEVVRNLKAEHDAWIAVFNRRISMMGPSR</sequence>